<proteinExistence type="predicted"/>
<evidence type="ECO:0000313" key="4">
    <source>
        <dbReference type="Proteomes" id="UP000659698"/>
    </source>
</evidence>
<dbReference type="Gene3D" id="2.60.120.560">
    <property type="entry name" value="Exo-inulinase, domain 1"/>
    <property type="match status" value="1"/>
</dbReference>
<organism evidence="3 4">
    <name type="scientific">Rufibacter sediminis</name>
    <dbReference type="NCBI Taxonomy" id="2762756"/>
    <lineage>
        <taxon>Bacteria</taxon>
        <taxon>Pseudomonadati</taxon>
        <taxon>Bacteroidota</taxon>
        <taxon>Cytophagia</taxon>
        <taxon>Cytophagales</taxon>
        <taxon>Hymenobacteraceae</taxon>
        <taxon>Rufibacter</taxon>
    </lineage>
</organism>
<accession>A0ABR6VWX3</accession>
<gene>
    <name evidence="3" type="ORF">H7U12_17110</name>
</gene>
<dbReference type="InterPro" id="IPR010496">
    <property type="entry name" value="AL/BT2_dom"/>
</dbReference>
<feature type="region of interest" description="Disordered" evidence="1">
    <location>
        <begin position="258"/>
        <end position="277"/>
    </location>
</feature>
<dbReference type="PROSITE" id="PS51820">
    <property type="entry name" value="PA14"/>
    <property type="match status" value="1"/>
</dbReference>
<name>A0ABR6VWX3_9BACT</name>
<dbReference type="Proteomes" id="UP000659698">
    <property type="component" value="Unassembled WGS sequence"/>
</dbReference>
<dbReference type="SUPFAM" id="SSF56988">
    <property type="entry name" value="Anthrax protective antigen"/>
    <property type="match status" value="1"/>
</dbReference>
<feature type="domain" description="PA14" evidence="2">
    <location>
        <begin position="240"/>
        <end position="378"/>
    </location>
</feature>
<dbReference type="Pfam" id="PF06439">
    <property type="entry name" value="3keto-disac_hyd"/>
    <property type="match status" value="1"/>
</dbReference>
<dbReference type="EMBL" id="JACOAF010000041">
    <property type="protein sequence ID" value="MBC3541417.1"/>
    <property type="molecule type" value="Genomic_DNA"/>
</dbReference>
<comment type="caution">
    <text evidence="3">The sequence shown here is derived from an EMBL/GenBank/DDBJ whole genome shotgun (WGS) entry which is preliminary data.</text>
</comment>
<reference evidence="3 4" key="1">
    <citation type="journal article" date="2019" name="Int. J. Syst. Evol. Microbiol.">
        <title>Rufibacter sediminis sp. nov., isolated from freshwater lake sediment.</title>
        <authorList>
            <person name="Qu J.H."/>
            <person name="Zhang L.J."/>
            <person name="Fu Y.H."/>
            <person name="Li H.F."/>
        </authorList>
    </citation>
    <scope>NUCLEOTIDE SEQUENCE [LARGE SCALE GENOMIC DNA]</scope>
    <source>
        <strain evidence="3 4">H-1</strain>
    </source>
</reference>
<sequence length="601" mass="66033">MACSLMACLVFSGSTQSQSRDLSLQDLSSFQNPSKSWQVAANVGASLSEENKFTTSAGGGILVNQPTRKNKGQDLLTNFEHGDLDLELDYMMAKGSNSGIYLQGRYELQLADNWGTTERTAASNGGVYERWDESRPEGQKGYQGYAPRQNAGRAPGLWQHLKISFQAPRFDASGNKIENARLLLVELNGVTIQEDVELFGPTRGAISNDEKATGPLRLQGDHGAVAFRNIQVSHYSKPRPELKGLTYRVFKGKFEKEPKYDSLPPEAEGPQGPSNLLTSTLDNDAKQFLLRYTGTLVVKEPGEYTFNLNTPAGAGLIRVNKQEILPMKTWNGRGTAVLPAGEVPFELLYSKTMDWGTPALGLKIAGPGVREFLISEEILSENIDPILVDVKERPILRSFIDLPGNHRVTHAVSVGSPSQLHYTYDLDNGTIVQLWRGGFLDATPMWHERGDGSSKAIGSLQYFGKPTTTLARLASDQTAWIKDTTGTAFRPKGYQLDQNSEPTFLYHIYGTSVKDAIRIIENGKGLRRELSVQNPAAGLVARLVEGAKIEEIGKGLYLVDDRAYYVRVDDAAGAKPMVRTVAGRQELVVPVQSKLAYSILF</sequence>
<evidence type="ECO:0000259" key="2">
    <source>
        <dbReference type="PROSITE" id="PS51820"/>
    </source>
</evidence>
<dbReference type="InterPro" id="IPR037524">
    <property type="entry name" value="PA14/GLEYA"/>
</dbReference>
<protein>
    <submittedName>
        <fullName evidence="3">DUF1080 domain-containing protein</fullName>
    </submittedName>
</protein>
<evidence type="ECO:0000313" key="3">
    <source>
        <dbReference type="EMBL" id="MBC3541417.1"/>
    </source>
</evidence>
<dbReference type="RefSeq" id="WP_186640515.1">
    <property type="nucleotide sequence ID" value="NZ_JACOAF010000041.1"/>
</dbReference>
<evidence type="ECO:0000256" key="1">
    <source>
        <dbReference type="SAM" id="MobiDB-lite"/>
    </source>
</evidence>
<keyword evidence="4" id="KW-1185">Reference proteome</keyword>